<evidence type="ECO:0000256" key="1">
    <source>
        <dbReference type="ARBA" id="ARBA00009481"/>
    </source>
</evidence>
<dbReference type="PANTHER" id="PTHR12526">
    <property type="entry name" value="GLYCOSYLTRANSFERASE"/>
    <property type="match status" value="1"/>
</dbReference>
<reference evidence="6" key="1">
    <citation type="journal article" date="2006" name="Nature">
        <title>Deciphering the evolution and metabolism of an anammox bacterium from a community genome.</title>
        <authorList>
            <person name="Strous M."/>
            <person name="Pelletier E."/>
            <person name="Mangenot S."/>
            <person name="Rattei T."/>
            <person name="Lehner A."/>
            <person name="Taylor M.W."/>
            <person name="Horn M."/>
            <person name="Daims H."/>
            <person name="Bartol-Mavel D."/>
            <person name="Wincker P."/>
            <person name="Barbe V."/>
            <person name="Fonknechten N."/>
            <person name="Vallenet D."/>
            <person name="Segurens B."/>
            <person name="Schenowitz-Truong C."/>
            <person name="Medigue C."/>
            <person name="Collingro A."/>
            <person name="Snel B."/>
            <person name="Dutilh B.E."/>
            <person name="OpDenCamp H.J.M."/>
            <person name="vanDerDrift C."/>
            <person name="Cirpus I."/>
            <person name="vanDePas-Schoonen K.T."/>
            <person name="Harhangi H.R."/>
            <person name="vanNiftrik L."/>
            <person name="Schmid M."/>
            <person name="Keltjens J."/>
            <person name="vanDeVossenberg J."/>
            <person name="Kartal B."/>
            <person name="Meier H."/>
            <person name="Frishman D."/>
            <person name="Huynen M.A."/>
            <person name="Mewes H."/>
            <person name="Weissenbach J."/>
            <person name="Jetten M.S.M."/>
            <person name="Wagner M."/>
            <person name="LePaslier D."/>
        </authorList>
    </citation>
    <scope>NUCLEOTIDE SEQUENCE</scope>
</reference>
<evidence type="ECO:0000259" key="5">
    <source>
        <dbReference type="Pfam" id="PF13439"/>
    </source>
</evidence>
<dbReference type="PANTHER" id="PTHR12526:SF640">
    <property type="entry name" value="COLANIC ACID BIOSYNTHESIS GLYCOSYLTRANSFERASE WCAL-RELATED"/>
    <property type="match status" value="1"/>
</dbReference>
<dbReference type="Pfam" id="PF13439">
    <property type="entry name" value="Glyco_transf_4"/>
    <property type="match status" value="1"/>
</dbReference>
<accession>Q1Q702</accession>
<evidence type="ECO:0000313" key="6">
    <source>
        <dbReference type="EMBL" id="CAJ73357.1"/>
    </source>
</evidence>
<comment type="similarity">
    <text evidence="1">Belongs to the glycosyltransferase group 1 family. Glycosyltransferase 4 subfamily.</text>
</comment>
<dbReference type="EMBL" id="CT573071">
    <property type="protein sequence ID" value="CAJ73357.1"/>
    <property type="molecule type" value="Genomic_DNA"/>
</dbReference>
<proteinExistence type="inferred from homology"/>
<feature type="domain" description="Glycosyltransferase subfamily 4-like N-terminal" evidence="5">
    <location>
        <begin position="26"/>
        <end position="220"/>
    </location>
</feature>
<sequence length="422" mass="48427">MLKRSMNRIECMKIAFIVDEFPVLSQTFILNQITGLIDRGYEVDIFPEKPGNEPVMHEDVIKYNLLKRTYYQTIPVNKFSRLGKYIFLVISNFHKNPIVLLKTLNILRIRRSSPLLNILCKAIQFSDKGHYDIIHCHFGPLGNTGALLKDIGVIKGKVVTAFHGYDISMYMKNKGNKVYNYLFEVGDIFLPISERWKNELIKLGCGEKKIIVHRMGIDTSKFRFSPRNHPKNGKIHLLTIARLVEKKGVQYGINAVAKILNKYPDIEYRIIGDGPLRNNMVDLIQELNIGNNVKLLGWKKQEEIIELMKYADILLAPSVTSQDGDQEGIPVVLMEALAQGMPVISTYHSGIPELVQDGISGFLVPERDVDSLAERLTYLCEHQEIWPEMGKAGRKYVEENYDINKLNDQLVELYRRFLNEES</sequence>
<dbReference type="SUPFAM" id="SSF53756">
    <property type="entry name" value="UDP-Glycosyltransferase/glycogen phosphorylase"/>
    <property type="match status" value="1"/>
</dbReference>
<feature type="domain" description="Glycosyl transferase family 1" evidence="4">
    <location>
        <begin position="227"/>
        <end position="395"/>
    </location>
</feature>
<dbReference type="CDD" id="cd03799">
    <property type="entry name" value="GT4_AmsK-like"/>
    <property type="match status" value="1"/>
</dbReference>
<name>Q1Q702_KUEST</name>
<reference evidence="6" key="2">
    <citation type="submission" date="2006-01" db="EMBL/GenBank/DDBJ databases">
        <authorList>
            <person name="Genoscope"/>
        </authorList>
    </citation>
    <scope>NUCLEOTIDE SEQUENCE</scope>
</reference>
<dbReference type="GO" id="GO:0016757">
    <property type="term" value="F:glycosyltransferase activity"/>
    <property type="evidence" value="ECO:0007669"/>
    <property type="project" value="UniProtKB-KW"/>
</dbReference>
<dbReference type="Gene3D" id="3.40.50.2000">
    <property type="entry name" value="Glycogen Phosphorylase B"/>
    <property type="match status" value="2"/>
</dbReference>
<evidence type="ECO:0008006" key="7">
    <source>
        <dbReference type="Google" id="ProtNLM"/>
    </source>
</evidence>
<protein>
    <recommendedName>
        <fullName evidence="7">Colanic acid biosynthesis glycosyltransferase WcaL</fullName>
    </recommendedName>
</protein>
<evidence type="ECO:0000256" key="2">
    <source>
        <dbReference type="ARBA" id="ARBA00022676"/>
    </source>
</evidence>
<dbReference type="Pfam" id="PF00534">
    <property type="entry name" value="Glycos_transf_1"/>
    <property type="match status" value="1"/>
</dbReference>
<keyword evidence="2" id="KW-0328">Glycosyltransferase</keyword>
<dbReference type="CAZy" id="GT4">
    <property type="family name" value="Glycosyltransferase Family 4"/>
</dbReference>
<dbReference type="InterPro" id="IPR001296">
    <property type="entry name" value="Glyco_trans_1"/>
</dbReference>
<gene>
    <name evidence="6" type="ORF">kuste2609</name>
</gene>
<dbReference type="InterPro" id="IPR028098">
    <property type="entry name" value="Glyco_trans_4-like_N"/>
</dbReference>
<evidence type="ECO:0000259" key="4">
    <source>
        <dbReference type="Pfam" id="PF00534"/>
    </source>
</evidence>
<organism evidence="6">
    <name type="scientific">Kuenenia stuttgartiensis</name>
    <dbReference type="NCBI Taxonomy" id="174633"/>
    <lineage>
        <taxon>Bacteria</taxon>
        <taxon>Pseudomonadati</taxon>
        <taxon>Planctomycetota</taxon>
        <taxon>Candidatus Brocadiia</taxon>
        <taxon>Candidatus Brocadiales</taxon>
        <taxon>Candidatus Brocadiaceae</taxon>
        <taxon>Candidatus Kuenenia</taxon>
    </lineage>
</organism>
<dbReference type="AlphaFoldDB" id="Q1Q702"/>
<evidence type="ECO:0000256" key="3">
    <source>
        <dbReference type="ARBA" id="ARBA00022679"/>
    </source>
</evidence>
<keyword evidence="3" id="KW-0808">Transferase</keyword>